<feature type="transmembrane region" description="Helical" evidence="1">
    <location>
        <begin position="344"/>
        <end position="365"/>
    </location>
</feature>
<organism evidence="2 3">
    <name type="scientific">Candidatus Roizmanbacteria bacterium CG11_big_fil_rev_8_21_14_0_20_35_14</name>
    <dbReference type="NCBI Taxonomy" id="1974855"/>
    <lineage>
        <taxon>Bacteria</taxon>
        <taxon>Candidatus Roizmaniibacteriota</taxon>
    </lineage>
</organism>
<accession>A0A2H0KN05</accession>
<dbReference type="Proteomes" id="UP000229570">
    <property type="component" value="Unassembled WGS sequence"/>
</dbReference>
<feature type="transmembrane region" description="Helical" evidence="1">
    <location>
        <begin position="284"/>
        <end position="301"/>
    </location>
</feature>
<feature type="transmembrane region" description="Helical" evidence="1">
    <location>
        <begin position="211"/>
        <end position="231"/>
    </location>
</feature>
<evidence type="ECO:0000313" key="2">
    <source>
        <dbReference type="EMBL" id="PIQ72632.1"/>
    </source>
</evidence>
<proteinExistence type="predicted"/>
<dbReference type="AlphaFoldDB" id="A0A2H0KN05"/>
<reference evidence="2 3" key="1">
    <citation type="submission" date="2017-09" db="EMBL/GenBank/DDBJ databases">
        <title>Depth-based differentiation of microbial function through sediment-hosted aquifers and enrichment of novel symbionts in the deep terrestrial subsurface.</title>
        <authorList>
            <person name="Probst A.J."/>
            <person name="Ladd B."/>
            <person name="Jarett J.K."/>
            <person name="Geller-Mcgrath D.E."/>
            <person name="Sieber C.M."/>
            <person name="Emerson J.B."/>
            <person name="Anantharaman K."/>
            <person name="Thomas B.C."/>
            <person name="Malmstrom R."/>
            <person name="Stieglmeier M."/>
            <person name="Klingl A."/>
            <person name="Woyke T."/>
            <person name="Ryan C.M."/>
            <person name="Banfield J.F."/>
        </authorList>
    </citation>
    <scope>NUCLEOTIDE SEQUENCE [LARGE SCALE GENOMIC DNA]</scope>
    <source>
        <strain evidence="2">CG11_big_fil_rev_8_21_14_0_20_35_14</strain>
    </source>
</reference>
<keyword evidence="1" id="KW-0812">Transmembrane</keyword>
<keyword evidence="1" id="KW-1133">Transmembrane helix</keyword>
<feature type="transmembrane region" description="Helical" evidence="1">
    <location>
        <begin position="71"/>
        <end position="91"/>
    </location>
</feature>
<dbReference type="EMBL" id="PCVL01000023">
    <property type="protein sequence ID" value="PIQ72632.1"/>
    <property type="molecule type" value="Genomic_DNA"/>
</dbReference>
<sequence>MRRFLLILTFIFIIFFLGRSLNPFNNKMFTFHDETQAARINQFVLNLNNLKIPPRIAPDFSFKLGFPVFNYYAPFPYWLTSSFHLVGISIINSLKISFLLAIILSFISMYLFTSQFFGFFPSLLSGALYVSSPWLAVEIFIRGNLAETWFIALLPLAFWAVYINQKNKSRWFFVLTSLILGFVFTSHNVLSIVFIPAILIFILLLKNKNRNLLSLLFAFLINAYYFIPAILEVGATNAILIVKHAHYSQNLLCLWQLWTTPFWGYGGSGPGCTDDGMSFMLGKPQIILGSIGLIFLIIKIIKERKNRLPLFFIILLFFSSVYFVTYLSLPISLFFEKYLLFFQFPWRLLVFSLFGMSFFIAALNIPNKFKKLEIFFVFLSIMVIVYNSKFFIKHTMTNKKFNQDFLSSLYINKMVSYKIAEYLPITVNYKKWLELEPTTTGKEKIEVNLIDNQFIHSLDKEKISILYDQPFYKKASTSSRKVLINVSYSPYWEITVNNQKIIPKNLDYLGRPILDINSPSIITVKYEQTTIEKVGNFVSIITFIGLILFVKLFYG</sequence>
<comment type="caution">
    <text evidence="2">The sequence shown here is derived from an EMBL/GenBank/DDBJ whole genome shotgun (WGS) entry which is preliminary data.</text>
</comment>
<evidence type="ECO:0008006" key="4">
    <source>
        <dbReference type="Google" id="ProtNLM"/>
    </source>
</evidence>
<feature type="transmembrane region" description="Helical" evidence="1">
    <location>
        <begin position="148"/>
        <end position="165"/>
    </location>
</feature>
<gene>
    <name evidence="2" type="ORF">COV86_01930</name>
</gene>
<feature type="transmembrane region" description="Helical" evidence="1">
    <location>
        <begin position="171"/>
        <end position="204"/>
    </location>
</feature>
<keyword evidence="1" id="KW-0472">Membrane</keyword>
<name>A0A2H0KN05_9BACT</name>
<feature type="transmembrane region" description="Helical" evidence="1">
    <location>
        <begin position="98"/>
        <end position="117"/>
    </location>
</feature>
<feature type="transmembrane region" description="Helical" evidence="1">
    <location>
        <begin position="308"/>
        <end position="329"/>
    </location>
</feature>
<evidence type="ECO:0000313" key="3">
    <source>
        <dbReference type="Proteomes" id="UP000229570"/>
    </source>
</evidence>
<feature type="transmembrane region" description="Helical" evidence="1">
    <location>
        <begin position="534"/>
        <end position="554"/>
    </location>
</feature>
<feature type="transmembrane region" description="Helical" evidence="1">
    <location>
        <begin position="372"/>
        <end position="392"/>
    </location>
</feature>
<protein>
    <recommendedName>
        <fullName evidence="4">Membrane protein 6-pyruvoyl-tetrahydropterin synthase-related domain-containing protein</fullName>
    </recommendedName>
</protein>
<evidence type="ECO:0000256" key="1">
    <source>
        <dbReference type="SAM" id="Phobius"/>
    </source>
</evidence>